<name>A0A7Y9I7S4_9ACTN</name>
<dbReference type="Gene3D" id="1.10.443.10">
    <property type="entry name" value="Intergrase catalytic core"/>
    <property type="match status" value="1"/>
</dbReference>
<dbReference type="PROSITE" id="PS51900">
    <property type="entry name" value="CB"/>
    <property type="match status" value="1"/>
</dbReference>
<dbReference type="InterPro" id="IPR010998">
    <property type="entry name" value="Integrase_recombinase_N"/>
</dbReference>
<dbReference type="InterPro" id="IPR050090">
    <property type="entry name" value="Tyrosine_recombinase_XerCD"/>
</dbReference>
<dbReference type="PANTHER" id="PTHR30349:SF81">
    <property type="entry name" value="TYROSINE RECOMBINASE XERC"/>
    <property type="match status" value="1"/>
</dbReference>
<evidence type="ECO:0000256" key="3">
    <source>
        <dbReference type="PROSITE-ProRule" id="PRU01248"/>
    </source>
</evidence>
<protein>
    <submittedName>
        <fullName evidence="6">Integrase</fullName>
    </submittedName>
</protein>
<dbReference type="InterPro" id="IPR044068">
    <property type="entry name" value="CB"/>
</dbReference>
<dbReference type="GO" id="GO:0006310">
    <property type="term" value="P:DNA recombination"/>
    <property type="evidence" value="ECO:0007669"/>
    <property type="project" value="UniProtKB-KW"/>
</dbReference>
<proteinExistence type="predicted"/>
<dbReference type="PROSITE" id="PS51898">
    <property type="entry name" value="TYR_RECOMBINASE"/>
    <property type="match status" value="1"/>
</dbReference>
<gene>
    <name evidence="6" type="ORF">BKA15_003212</name>
</gene>
<dbReference type="InterPro" id="IPR011010">
    <property type="entry name" value="DNA_brk_join_enz"/>
</dbReference>
<dbReference type="Gene3D" id="1.10.150.130">
    <property type="match status" value="1"/>
</dbReference>
<evidence type="ECO:0000313" key="7">
    <source>
        <dbReference type="Proteomes" id="UP000569914"/>
    </source>
</evidence>
<dbReference type="GO" id="GO:0003677">
    <property type="term" value="F:DNA binding"/>
    <property type="evidence" value="ECO:0007669"/>
    <property type="project" value="UniProtKB-UniRule"/>
</dbReference>
<dbReference type="EMBL" id="JACCBU010000001">
    <property type="protein sequence ID" value="NYE71883.1"/>
    <property type="molecule type" value="Genomic_DNA"/>
</dbReference>
<dbReference type="Pfam" id="PF00589">
    <property type="entry name" value="Phage_integrase"/>
    <property type="match status" value="1"/>
</dbReference>
<reference evidence="6 7" key="1">
    <citation type="submission" date="2020-07" db="EMBL/GenBank/DDBJ databases">
        <title>Sequencing the genomes of 1000 actinobacteria strains.</title>
        <authorList>
            <person name="Klenk H.-P."/>
        </authorList>
    </citation>
    <scope>NUCLEOTIDE SEQUENCE [LARGE SCALE GENOMIC DNA]</scope>
    <source>
        <strain evidence="6 7">DSM 22083</strain>
    </source>
</reference>
<evidence type="ECO:0000259" key="4">
    <source>
        <dbReference type="PROSITE" id="PS51898"/>
    </source>
</evidence>
<dbReference type="GO" id="GO:0015074">
    <property type="term" value="P:DNA integration"/>
    <property type="evidence" value="ECO:0007669"/>
    <property type="project" value="InterPro"/>
</dbReference>
<dbReference type="SUPFAM" id="SSF56349">
    <property type="entry name" value="DNA breaking-rejoining enzymes"/>
    <property type="match status" value="1"/>
</dbReference>
<dbReference type="AlphaFoldDB" id="A0A7Y9I7S4"/>
<sequence>MTVTGDPRLPYWVVDGDGVPLGYISAFLRELVLGDGSPLTCRSYGHDLLRWWRLLTLLEVEWDRATRVEIELLISWMRSAPNPQRRRTRTDAESPGSVNLKTGKPSLAAGYAKTTINHALSSLSSFYAFHLRNGDGPLVNPVPESAERRALLAHRSPIAARPVTRRAPLRQRVADRAPRSIPEPLWEELFGALRTNRDRALFECYVSSGGRAEELLGMLGRHIDWAGQRIWVVSKGTRVLEAVPASPAAFRYLAWYFDEHGAPGPDDPVWRTIRGPVRPLTYWAARRVLQRVDERLGTNWTLHDLRHTAAYRMAADPNMSLVEVQTVLRHRQLSTTERYLQPRTEELFDKLAEHFARPVAAPQFAVGYAADDVKTVFGG</sequence>
<keyword evidence="1 3" id="KW-0238">DNA-binding</keyword>
<evidence type="ECO:0000256" key="1">
    <source>
        <dbReference type="ARBA" id="ARBA00023125"/>
    </source>
</evidence>
<accession>A0A7Y9I7S4</accession>
<keyword evidence="7" id="KW-1185">Reference proteome</keyword>
<feature type="domain" description="Core-binding (CB)" evidence="5">
    <location>
        <begin position="18"/>
        <end position="131"/>
    </location>
</feature>
<dbReference type="PANTHER" id="PTHR30349">
    <property type="entry name" value="PHAGE INTEGRASE-RELATED"/>
    <property type="match status" value="1"/>
</dbReference>
<evidence type="ECO:0000313" key="6">
    <source>
        <dbReference type="EMBL" id="NYE71883.1"/>
    </source>
</evidence>
<keyword evidence="2" id="KW-0233">DNA recombination</keyword>
<comment type="caution">
    <text evidence="6">The sequence shown here is derived from an EMBL/GenBank/DDBJ whole genome shotgun (WGS) entry which is preliminary data.</text>
</comment>
<feature type="domain" description="Tyr recombinase" evidence="4">
    <location>
        <begin position="176"/>
        <end position="352"/>
    </location>
</feature>
<dbReference type="Proteomes" id="UP000569914">
    <property type="component" value="Unassembled WGS sequence"/>
</dbReference>
<dbReference type="RefSeq" id="WP_218871361.1">
    <property type="nucleotide sequence ID" value="NZ_JACCBU010000001.1"/>
</dbReference>
<dbReference type="InterPro" id="IPR002104">
    <property type="entry name" value="Integrase_catalytic"/>
</dbReference>
<dbReference type="InterPro" id="IPR013762">
    <property type="entry name" value="Integrase-like_cat_sf"/>
</dbReference>
<evidence type="ECO:0000259" key="5">
    <source>
        <dbReference type="PROSITE" id="PS51900"/>
    </source>
</evidence>
<organism evidence="6 7">
    <name type="scientific">Microlunatus parietis</name>
    <dbReference type="NCBI Taxonomy" id="682979"/>
    <lineage>
        <taxon>Bacteria</taxon>
        <taxon>Bacillati</taxon>
        <taxon>Actinomycetota</taxon>
        <taxon>Actinomycetes</taxon>
        <taxon>Propionibacteriales</taxon>
        <taxon>Propionibacteriaceae</taxon>
        <taxon>Microlunatus</taxon>
    </lineage>
</organism>
<dbReference type="CDD" id="cd00397">
    <property type="entry name" value="DNA_BRE_C"/>
    <property type="match status" value="1"/>
</dbReference>
<evidence type="ECO:0000256" key="2">
    <source>
        <dbReference type="ARBA" id="ARBA00023172"/>
    </source>
</evidence>